<dbReference type="InterPro" id="IPR020568">
    <property type="entry name" value="Ribosomal_Su5_D2-typ_SF"/>
</dbReference>
<dbReference type="Gene3D" id="3.30.230.10">
    <property type="match status" value="1"/>
</dbReference>
<dbReference type="AlphaFoldDB" id="A0A0N0XZE2"/>
<protein>
    <recommendedName>
        <fullName evidence="3">Translation elongation factor EFG/EF2 domain-containing protein</fullName>
    </recommendedName>
</protein>
<sequence>MTEPRRFPPHPIRGVHVLRVPRGNCAPYINVTLDFEPAPEGFVFEAVDGVLDDWEWPEDVPSFLNHLVAGIEEELRHEDYGVVVATRAVLRHARAHQVDSGEYSFMLGGKYAVQEALGRAFGLTRRERGLH</sequence>
<keyword evidence="2" id="KW-1185">Reference proteome</keyword>
<dbReference type="RefSeq" id="WP_053922275.1">
    <property type="nucleotide sequence ID" value="NZ_LGKG01000002.1"/>
</dbReference>
<gene>
    <name evidence="1" type="ORF">ADL29_03405</name>
</gene>
<name>A0A0N0XZE2_9ACTN</name>
<comment type="caution">
    <text evidence="1">The sequence shown here is derived from an EMBL/GenBank/DDBJ whole genome shotgun (WGS) entry which is preliminary data.</text>
</comment>
<dbReference type="SUPFAM" id="SSF54211">
    <property type="entry name" value="Ribosomal protein S5 domain 2-like"/>
    <property type="match status" value="1"/>
</dbReference>
<dbReference type="InterPro" id="IPR014721">
    <property type="entry name" value="Ribsml_uS5_D2-typ_fold_subgr"/>
</dbReference>
<reference evidence="2" key="1">
    <citation type="submission" date="2015-07" db="EMBL/GenBank/DDBJ databases">
        <authorList>
            <person name="Ju K.-S."/>
            <person name="Doroghazi J.R."/>
            <person name="Metcalf W.W."/>
        </authorList>
    </citation>
    <scope>NUCLEOTIDE SEQUENCE [LARGE SCALE GENOMIC DNA]</scope>
    <source>
        <strain evidence="2">NRRL ISP-5002</strain>
    </source>
</reference>
<evidence type="ECO:0008006" key="3">
    <source>
        <dbReference type="Google" id="ProtNLM"/>
    </source>
</evidence>
<proteinExistence type="predicted"/>
<dbReference type="EMBL" id="LGKG01000002">
    <property type="protein sequence ID" value="KPC66504.1"/>
    <property type="molecule type" value="Genomic_DNA"/>
</dbReference>
<organism evidence="1 2">
    <name type="scientific">Streptomyces chattanoogensis</name>
    <dbReference type="NCBI Taxonomy" id="66876"/>
    <lineage>
        <taxon>Bacteria</taxon>
        <taxon>Bacillati</taxon>
        <taxon>Actinomycetota</taxon>
        <taxon>Actinomycetes</taxon>
        <taxon>Kitasatosporales</taxon>
        <taxon>Streptomycetaceae</taxon>
        <taxon>Streptomyces</taxon>
    </lineage>
</organism>
<accession>A0A0N0XZE2</accession>
<evidence type="ECO:0000313" key="2">
    <source>
        <dbReference type="Proteomes" id="UP000037982"/>
    </source>
</evidence>
<dbReference type="Proteomes" id="UP000037982">
    <property type="component" value="Unassembled WGS sequence"/>
</dbReference>
<evidence type="ECO:0000313" key="1">
    <source>
        <dbReference type="EMBL" id="KPC66504.1"/>
    </source>
</evidence>
<dbReference type="PATRIC" id="fig|66876.3.peg.719"/>